<dbReference type="PANTHER" id="PTHR42788">
    <property type="entry name" value="TAURINE IMPORT ATP-BINDING PROTEIN-RELATED"/>
    <property type="match status" value="1"/>
</dbReference>
<dbReference type="RefSeq" id="WP_318601155.1">
    <property type="nucleotide sequence ID" value="NZ_JAWSTH010000158.1"/>
</dbReference>
<dbReference type="GO" id="GO:0005524">
    <property type="term" value="F:ATP binding"/>
    <property type="evidence" value="ECO:0007669"/>
    <property type="project" value="UniProtKB-KW"/>
</dbReference>
<organism evidence="5 6">
    <name type="scientific">Conexibacter stalactiti</name>
    <dbReference type="NCBI Taxonomy" id="1940611"/>
    <lineage>
        <taxon>Bacteria</taxon>
        <taxon>Bacillati</taxon>
        <taxon>Actinomycetota</taxon>
        <taxon>Thermoleophilia</taxon>
        <taxon>Solirubrobacterales</taxon>
        <taxon>Conexibacteraceae</taxon>
        <taxon>Conexibacter</taxon>
    </lineage>
</organism>
<dbReference type="Proteomes" id="UP001284601">
    <property type="component" value="Unassembled WGS sequence"/>
</dbReference>
<evidence type="ECO:0000256" key="1">
    <source>
        <dbReference type="ARBA" id="ARBA00022448"/>
    </source>
</evidence>
<keyword evidence="2" id="KW-0547">Nucleotide-binding</keyword>
<reference evidence="6" key="1">
    <citation type="submission" date="2023-07" db="EMBL/GenBank/DDBJ databases">
        <title>Conexibacter stalactiti sp. nov., isolated from stalactites in a lava cave and emended description of the genus Conexibacter.</title>
        <authorList>
            <person name="Lee S.D."/>
        </authorList>
    </citation>
    <scope>NUCLEOTIDE SEQUENCE [LARGE SCALE GENOMIC DNA]</scope>
    <source>
        <strain evidence="6">KCTC 39840</strain>
    </source>
</reference>
<evidence type="ECO:0000256" key="3">
    <source>
        <dbReference type="ARBA" id="ARBA00022840"/>
    </source>
</evidence>
<feature type="domain" description="ABC transporter" evidence="4">
    <location>
        <begin position="11"/>
        <end position="243"/>
    </location>
</feature>
<evidence type="ECO:0000256" key="2">
    <source>
        <dbReference type="ARBA" id="ARBA00022741"/>
    </source>
</evidence>
<dbReference type="InterPro" id="IPR017871">
    <property type="entry name" value="ABC_transporter-like_CS"/>
</dbReference>
<sequence>MSAVPVAPAKLVVEGVGKRFDGDDGEAVVALAGADLTVAPGEFVSIVGPSGCGKSTLFNIVAGLTRPTQGRVLLDGEEPASLLGRVGYMPQKDLLMPWRSVLDNVTLGLEMSGVSRRQARARAQEELGRFGLKGFEKRWPSNLSGGMRQRAALLRTFLAGRELMLLDEPFGALDALTRQTMQEWLLDVWQADRKTILFITHDVEEAVYLSDRVYVMTGRPGSVQLCLDVELPRPRRFELHGSPEFVALKQKLLTPLHEASRRQLDAVVG</sequence>
<name>A0ABU4HZH6_9ACTN</name>
<keyword evidence="3 5" id="KW-0067">ATP-binding</keyword>
<dbReference type="Gene3D" id="3.40.50.300">
    <property type="entry name" value="P-loop containing nucleotide triphosphate hydrolases"/>
    <property type="match status" value="1"/>
</dbReference>
<dbReference type="InterPro" id="IPR027417">
    <property type="entry name" value="P-loop_NTPase"/>
</dbReference>
<dbReference type="PROSITE" id="PS50893">
    <property type="entry name" value="ABC_TRANSPORTER_2"/>
    <property type="match status" value="1"/>
</dbReference>
<keyword evidence="1" id="KW-0813">Transport</keyword>
<protein>
    <submittedName>
        <fullName evidence="5">ABC transporter ATP-binding protein</fullName>
    </submittedName>
</protein>
<dbReference type="InterPro" id="IPR050166">
    <property type="entry name" value="ABC_transporter_ATP-bind"/>
</dbReference>
<dbReference type="EMBL" id="JAWSTH010000158">
    <property type="protein sequence ID" value="MDW5598618.1"/>
    <property type="molecule type" value="Genomic_DNA"/>
</dbReference>
<accession>A0ABU4HZH6</accession>
<dbReference type="SMART" id="SM00382">
    <property type="entry name" value="AAA"/>
    <property type="match status" value="1"/>
</dbReference>
<dbReference type="PANTHER" id="PTHR42788:SF2">
    <property type="entry name" value="ABC TRANSPORTER ATP-BINDING PROTEIN"/>
    <property type="match status" value="1"/>
</dbReference>
<dbReference type="InterPro" id="IPR003593">
    <property type="entry name" value="AAA+_ATPase"/>
</dbReference>
<evidence type="ECO:0000313" key="5">
    <source>
        <dbReference type="EMBL" id="MDW5598618.1"/>
    </source>
</evidence>
<dbReference type="PROSITE" id="PS00211">
    <property type="entry name" value="ABC_TRANSPORTER_1"/>
    <property type="match status" value="1"/>
</dbReference>
<dbReference type="Pfam" id="PF00005">
    <property type="entry name" value="ABC_tran"/>
    <property type="match status" value="1"/>
</dbReference>
<gene>
    <name evidence="5" type="ORF">R7226_29930</name>
</gene>
<keyword evidence="6" id="KW-1185">Reference proteome</keyword>
<comment type="caution">
    <text evidence="5">The sequence shown here is derived from an EMBL/GenBank/DDBJ whole genome shotgun (WGS) entry which is preliminary data.</text>
</comment>
<proteinExistence type="predicted"/>
<dbReference type="CDD" id="cd03293">
    <property type="entry name" value="ABC_NrtD_SsuB_transporters"/>
    <property type="match status" value="1"/>
</dbReference>
<dbReference type="SUPFAM" id="SSF52540">
    <property type="entry name" value="P-loop containing nucleoside triphosphate hydrolases"/>
    <property type="match status" value="1"/>
</dbReference>
<evidence type="ECO:0000259" key="4">
    <source>
        <dbReference type="PROSITE" id="PS50893"/>
    </source>
</evidence>
<evidence type="ECO:0000313" key="6">
    <source>
        <dbReference type="Proteomes" id="UP001284601"/>
    </source>
</evidence>
<dbReference type="InterPro" id="IPR003439">
    <property type="entry name" value="ABC_transporter-like_ATP-bd"/>
</dbReference>